<comment type="similarity">
    <text evidence="1 3">Belongs to the DTD family.</text>
</comment>
<dbReference type="Proteomes" id="UP001556617">
    <property type="component" value="Unassembled WGS sequence"/>
</dbReference>
<proteinExistence type="inferred from homology"/>
<comment type="catalytic activity">
    <reaction evidence="3">
        <text>glycyl-tRNA(Ala) + H2O = tRNA(Ala) + glycine + H(+)</text>
        <dbReference type="Rhea" id="RHEA:53744"/>
        <dbReference type="Rhea" id="RHEA-COMP:9657"/>
        <dbReference type="Rhea" id="RHEA-COMP:13640"/>
        <dbReference type="ChEBI" id="CHEBI:15377"/>
        <dbReference type="ChEBI" id="CHEBI:15378"/>
        <dbReference type="ChEBI" id="CHEBI:57305"/>
        <dbReference type="ChEBI" id="CHEBI:78442"/>
        <dbReference type="ChEBI" id="CHEBI:78522"/>
    </reaction>
</comment>
<organism evidence="4 5">
    <name type="scientific">Leuconostoc aquikimchii</name>
    <dbReference type="NCBI Taxonomy" id="3236804"/>
    <lineage>
        <taxon>Bacteria</taxon>
        <taxon>Bacillati</taxon>
        <taxon>Bacillota</taxon>
        <taxon>Bacilli</taxon>
        <taxon>Lactobacillales</taxon>
        <taxon>Lactobacillaceae</taxon>
        <taxon>Leuconostoc</taxon>
    </lineage>
</organism>
<keyword evidence="5" id="KW-1185">Reference proteome</keyword>
<keyword evidence="3 4" id="KW-0378">Hydrolase</keyword>
<evidence type="ECO:0000256" key="3">
    <source>
        <dbReference type="HAMAP-Rule" id="MF_00518"/>
    </source>
</evidence>
<dbReference type="PANTHER" id="PTHR10472">
    <property type="entry name" value="D-TYROSYL-TRNA TYR DEACYLASE"/>
    <property type="match status" value="1"/>
</dbReference>
<reference evidence="4 5" key="1">
    <citation type="submission" date="2024-07" db="EMBL/GenBank/DDBJ databases">
        <authorList>
            <person name="Yun M."/>
        </authorList>
    </citation>
    <scope>NUCLEOTIDE SEQUENCE [LARGE SCALE GENOMIC DNA]</scope>
    <source>
        <strain evidence="4 5">MS01</strain>
    </source>
</reference>
<dbReference type="InterPro" id="IPR023509">
    <property type="entry name" value="DTD-like_sf"/>
</dbReference>
<dbReference type="EMBL" id="JBFPER010000001">
    <property type="protein sequence ID" value="MEX0380914.1"/>
    <property type="molecule type" value="Genomic_DNA"/>
</dbReference>
<dbReference type="NCBIfam" id="TIGR00256">
    <property type="entry name" value="D-aminoacyl-tRNA deacylase"/>
    <property type="match status" value="1"/>
</dbReference>
<dbReference type="SUPFAM" id="SSF69500">
    <property type="entry name" value="DTD-like"/>
    <property type="match status" value="1"/>
</dbReference>
<dbReference type="PANTHER" id="PTHR10472:SF5">
    <property type="entry name" value="D-AMINOACYL-TRNA DEACYLASE 1"/>
    <property type="match status" value="1"/>
</dbReference>
<dbReference type="HAMAP" id="MF_00518">
    <property type="entry name" value="Deacylase_Dtd"/>
    <property type="match status" value="1"/>
</dbReference>
<feature type="short sequence motif" description="Gly-cisPro motif, important for rejection of L-amino acids" evidence="3">
    <location>
        <begin position="137"/>
        <end position="138"/>
    </location>
</feature>
<comment type="caution">
    <text evidence="4">The sequence shown here is derived from an EMBL/GenBank/DDBJ whole genome shotgun (WGS) entry which is preliminary data.</text>
</comment>
<dbReference type="Gene3D" id="3.50.80.10">
    <property type="entry name" value="D-tyrosyl-tRNA(Tyr) deacylase"/>
    <property type="match status" value="1"/>
</dbReference>
<comment type="function">
    <text evidence="3">An aminoacyl-tRNA editing enzyme that deacylates mischarged D-aminoacyl-tRNAs. Also deacylates mischarged glycyl-tRNA(Ala), protecting cells against glycine mischarging by AlaRS. Acts via tRNA-based rather than protein-based catalysis; rejects L-amino acids rather than detecting D-amino acids in the active site. By recycling D-aminoacyl-tRNA to D-amino acids and free tRNA molecules, this enzyme counteracts the toxicity associated with the formation of D-aminoacyl-tRNA entities in vivo and helps enforce protein L-homochirality.</text>
</comment>
<name>A0ABV3S383_9LACO</name>
<comment type="catalytic activity">
    <reaction evidence="3">
        <text>a D-aminoacyl-tRNA + H2O = a tRNA + a D-alpha-amino acid + H(+)</text>
        <dbReference type="Rhea" id="RHEA:13953"/>
        <dbReference type="Rhea" id="RHEA-COMP:10123"/>
        <dbReference type="Rhea" id="RHEA-COMP:10124"/>
        <dbReference type="ChEBI" id="CHEBI:15377"/>
        <dbReference type="ChEBI" id="CHEBI:15378"/>
        <dbReference type="ChEBI" id="CHEBI:59871"/>
        <dbReference type="ChEBI" id="CHEBI:78442"/>
        <dbReference type="ChEBI" id="CHEBI:79333"/>
        <dbReference type="EC" id="3.1.1.96"/>
    </reaction>
</comment>
<dbReference type="InterPro" id="IPR003732">
    <property type="entry name" value="Daa-tRNA_deacyls_DTD"/>
</dbReference>
<comment type="domain">
    <text evidence="3">A Gly-cisPro motif from one monomer fits into the active site of the other monomer to allow specific chiral rejection of L-amino acids.</text>
</comment>
<dbReference type="EC" id="3.1.1.96" evidence="3"/>
<sequence>MRIVLQRVKLASVAIDDSKIGEIGRGYVLFVGIADDDSQLEIDYLVRKISQLRVFEDDNARMNLSIQDISGAVLSISQFTLFANTKKGNRPSFTDAGSPAVASLMYDHFNDALRATGLSVITGEFGANMQVALVNDGPVTILFDTAHK</sequence>
<keyword evidence="2 3" id="KW-0820">tRNA-binding</keyword>
<dbReference type="RefSeq" id="WP_367974337.1">
    <property type="nucleotide sequence ID" value="NZ_JBFPEQ010000001.1"/>
</dbReference>
<evidence type="ECO:0000313" key="4">
    <source>
        <dbReference type="EMBL" id="MEX0380914.1"/>
    </source>
</evidence>
<keyword evidence="3" id="KW-0963">Cytoplasm</keyword>
<comment type="subunit">
    <text evidence="3">Homodimer.</text>
</comment>
<evidence type="ECO:0000256" key="1">
    <source>
        <dbReference type="ARBA" id="ARBA00009673"/>
    </source>
</evidence>
<evidence type="ECO:0000256" key="2">
    <source>
        <dbReference type="ARBA" id="ARBA00022555"/>
    </source>
</evidence>
<dbReference type="EC" id="3.1.1.-" evidence="3"/>
<dbReference type="Pfam" id="PF02580">
    <property type="entry name" value="Tyr_Deacylase"/>
    <property type="match status" value="1"/>
</dbReference>
<evidence type="ECO:0000313" key="5">
    <source>
        <dbReference type="Proteomes" id="UP001556617"/>
    </source>
</evidence>
<protein>
    <recommendedName>
        <fullName evidence="3">D-aminoacyl-tRNA deacylase</fullName>
        <shortName evidence="3">DTD</shortName>
        <ecNumber evidence="3">3.1.1.96</ecNumber>
    </recommendedName>
    <alternativeName>
        <fullName evidence="3">Gly-tRNA(Ala) deacylase</fullName>
        <ecNumber evidence="3">3.1.1.-</ecNumber>
    </alternativeName>
</protein>
<accession>A0ABV3S383</accession>
<gene>
    <name evidence="3 4" type="primary">dtd</name>
    <name evidence="4" type="ORF">AB3K24_06070</name>
</gene>
<keyword evidence="3" id="KW-0694">RNA-binding</keyword>
<comment type="subcellular location">
    <subcellularLocation>
        <location evidence="3">Cytoplasm</location>
    </subcellularLocation>
</comment>
<dbReference type="GO" id="GO:0051499">
    <property type="term" value="F:D-aminoacyl-tRNA deacylase activity"/>
    <property type="evidence" value="ECO:0007669"/>
    <property type="project" value="UniProtKB-EC"/>
</dbReference>